<keyword evidence="1" id="KW-0812">Transmembrane</keyword>
<dbReference type="AlphaFoldDB" id="A0A0B7IGR9"/>
<protein>
    <submittedName>
        <fullName evidence="2">Uncharacterized protein</fullName>
    </submittedName>
</protein>
<dbReference type="Proteomes" id="UP000038200">
    <property type="component" value="Unassembled WGS sequence"/>
</dbReference>
<accession>A0A0B7IGR9</accession>
<organism evidence="2 3">
    <name type="scientific">Capnocytophaga canis</name>
    <dbReference type="NCBI Taxonomy" id="1848903"/>
    <lineage>
        <taxon>Bacteria</taxon>
        <taxon>Pseudomonadati</taxon>
        <taxon>Bacteroidota</taxon>
        <taxon>Flavobacteriia</taxon>
        <taxon>Flavobacteriales</taxon>
        <taxon>Flavobacteriaceae</taxon>
        <taxon>Capnocytophaga</taxon>
    </lineage>
</organism>
<keyword evidence="1" id="KW-1133">Transmembrane helix</keyword>
<evidence type="ECO:0000256" key="1">
    <source>
        <dbReference type="SAM" id="Phobius"/>
    </source>
</evidence>
<proteinExistence type="predicted"/>
<evidence type="ECO:0000313" key="3">
    <source>
        <dbReference type="Proteomes" id="UP000038200"/>
    </source>
</evidence>
<gene>
    <name evidence="2" type="ORF">CCAND93_1350009</name>
</gene>
<reference evidence="2 3" key="1">
    <citation type="submission" date="2015-01" db="EMBL/GenBank/DDBJ databases">
        <authorList>
            <person name="Xiang T."/>
            <person name="Song Y."/>
            <person name="Huang L."/>
            <person name="Wang B."/>
            <person name="Wu P."/>
        </authorList>
    </citation>
    <scope>NUCLEOTIDE SEQUENCE [LARGE SCALE GENOMIC DNA]</scope>
    <source>
        <strain evidence="2 3">CcD93</strain>
    </source>
</reference>
<keyword evidence="1" id="KW-0472">Membrane</keyword>
<sequence>MDFTGTLLFDYKDTFFKIKKVEFYRLIHIFLKIIAYYLKTFYFCG</sequence>
<name>A0A0B7IGR9_9FLAO</name>
<feature type="transmembrane region" description="Helical" evidence="1">
    <location>
        <begin position="21"/>
        <end position="38"/>
    </location>
</feature>
<evidence type="ECO:0000313" key="2">
    <source>
        <dbReference type="EMBL" id="CEN51045.1"/>
    </source>
</evidence>
<dbReference type="EMBL" id="CDOL01000041">
    <property type="protein sequence ID" value="CEN51045.1"/>
    <property type="molecule type" value="Genomic_DNA"/>
</dbReference>